<reference evidence="8" key="1">
    <citation type="journal article" date="2015" name="Nature">
        <title>Complex archaea that bridge the gap between prokaryotes and eukaryotes.</title>
        <authorList>
            <person name="Spang A."/>
            <person name="Saw J.H."/>
            <person name="Jorgensen S.L."/>
            <person name="Zaremba-Niedzwiedzka K."/>
            <person name="Martijn J."/>
            <person name="Lind A.E."/>
            <person name="van Eijk R."/>
            <person name="Schleper C."/>
            <person name="Guy L."/>
            <person name="Ettema T.J."/>
        </authorList>
    </citation>
    <scope>NUCLEOTIDE SEQUENCE</scope>
</reference>
<dbReference type="EMBL" id="LAZR01000379">
    <property type="protein sequence ID" value="KKN71648.1"/>
    <property type="molecule type" value="Genomic_DNA"/>
</dbReference>
<feature type="transmembrane region" description="Helical" evidence="7">
    <location>
        <begin position="172"/>
        <end position="198"/>
    </location>
</feature>
<dbReference type="PANTHER" id="PTHR30586:SF0">
    <property type="entry name" value="ION-TRANSLOCATING OXIDOREDUCTASE COMPLEX SUBUNIT E"/>
    <property type="match status" value="1"/>
</dbReference>
<evidence type="ECO:0000256" key="4">
    <source>
        <dbReference type="ARBA" id="ARBA00022967"/>
    </source>
</evidence>
<dbReference type="GO" id="GO:0012505">
    <property type="term" value="C:endomembrane system"/>
    <property type="evidence" value="ECO:0007669"/>
    <property type="project" value="UniProtKB-SubCell"/>
</dbReference>
<comment type="caution">
    <text evidence="8">The sequence shown here is derived from an EMBL/GenBank/DDBJ whole genome shotgun (WGS) entry which is preliminary data.</text>
</comment>
<evidence type="ECO:0000256" key="7">
    <source>
        <dbReference type="SAM" id="Phobius"/>
    </source>
</evidence>
<protein>
    <recommendedName>
        <fullName evidence="9">Electron transport complex subunit RsxE</fullName>
    </recommendedName>
</protein>
<dbReference type="PANTHER" id="PTHR30586">
    <property type="entry name" value="ELECTRON TRANSPORT COMPLEX PROTEIN RNFE"/>
    <property type="match status" value="1"/>
</dbReference>
<keyword evidence="6 7" id="KW-0472">Membrane</keyword>
<dbReference type="Pfam" id="PF02508">
    <property type="entry name" value="Rnf-Nqr"/>
    <property type="match status" value="1"/>
</dbReference>
<keyword evidence="5 7" id="KW-1133">Transmembrane helix</keyword>
<proteinExistence type="predicted"/>
<dbReference type="PIRSF" id="PIRSF006102">
    <property type="entry name" value="NQR_DE"/>
    <property type="match status" value="1"/>
</dbReference>
<dbReference type="InterPro" id="IPR003667">
    <property type="entry name" value="NqrDE/RnfAE"/>
</dbReference>
<feature type="transmembrane region" description="Helical" evidence="7">
    <location>
        <begin position="41"/>
        <end position="59"/>
    </location>
</feature>
<evidence type="ECO:0000256" key="2">
    <source>
        <dbReference type="ARBA" id="ARBA00022448"/>
    </source>
</evidence>
<evidence type="ECO:0000256" key="5">
    <source>
        <dbReference type="ARBA" id="ARBA00022989"/>
    </source>
</evidence>
<organism evidence="8">
    <name type="scientific">marine sediment metagenome</name>
    <dbReference type="NCBI Taxonomy" id="412755"/>
    <lineage>
        <taxon>unclassified sequences</taxon>
        <taxon>metagenomes</taxon>
        <taxon>ecological metagenomes</taxon>
    </lineage>
</organism>
<evidence type="ECO:0008006" key="9">
    <source>
        <dbReference type="Google" id="ProtNLM"/>
    </source>
</evidence>
<keyword evidence="4" id="KW-1278">Translocase</keyword>
<evidence type="ECO:0000256" key="6">
    <source>
        <dbReference type="ARBA" id="ARBA00023136"/>
    </source>
</evidence>
<evidence type="ECO:0000313" key="8">
    <source>
        <dbReference type="EMBL" id="KKN71648.1"/>
    </source>
</evidence>
<keyword evidence="3 7" id="KW-0812">Transmembrane</keyword>
<feature type="transmembrane region" description="Helical" evidence="7">
    <location>
        <begin position="102"/>
        <end position="119"/>
    </location>
</feature>
<accession>A0A0F9W0N4</accession>
<evidence type="ECO:0000256" key="3">
    <source>
        <dbReference type="ARBA" id="ARBA00022692"/>
    </source>
</evidence>
<name>A0A0F9W0N4_9ZZZZ</name>
<gene>
    <name evidence="8" type="ORF">LCGC14_0418760</name>
</gene>
<feature type="transmembrane region" description="Helical" evidence="7">
    <location>
        <begin position="131"/>
        <end position="152"/>
    </location>
</feature>
<dbReference type="GO" id="GO:0005886">
    <property type="term" value="C:plasma membrane"/>
    <property type="evidence" value="ECO:0007669"/>
    <property type="project" value="TreeGrafter"/>
</dbReference>
<sequence length="212" mass="22742">MANDGPAPLERFLNGILPENPVYRQLLGMCPTLAVTGNMKAAMTMSAAVMFVMICANLITSSIRHLLKPHLRILVFVLTIATFVTIADRVLAAYLYQMSKELGPYIPLIIVNCIIICRCEVCASRQGLGAAAFDAVGQSIGFALALASIATVREILGAGTWFGITLLSESWWPVWGIMVLPPGAFITLGFLLGGVNWLSMPRGKKSAGCGVR</sequence>
<evidence type="ECO:0000256" key="1">
    <source>
        <dbReference type="ARBA" id="ARBA00004127"/>
    </source>
</evidence>
<keyword evidence="2" id="KW-0813">Transport</keyword>
<feature type="transmembrane region" description="Helical" evidence="7">
    <location>
        <begin position="71"/>
        <end position="96"/>
    </location>
</feature>
<dbReference type="AlphaFoldDB" id="A0A0F9W0N4"/>
<dbReference type="NCBIfam" id="NF009070">
    <property type="entry name" value="PRK12405.1"/>
    <property type="match status" value="1"/>
</dbReference>
<comment type="subcellular location">
    <subcellularLocation>
        <location evidence="1">Endomembrane system</location>
        <topology evidence="1">Multi-pass membrane protein</topology>
    </subcellularLocation>
</comment>